<comment type="similarity">
    <text evidence="4">Belongs to the peroxidase family.</text>
</comment>
<proteinExistence type="inferred from homology"/>
<evidence type="ECO:0000256" key="5">
    <source>
        <dbReference type="SAM" id="MobiDB-lite"/>
    </source>
</evidence>
<keyword evidence="1 9" id="KW-0575">Peroxidase</keyword>
<feature type="compositionally biased region" description="Low complexity" evidence="5">
    <location>
        <begin position="553"/>
        <end position="571"/>
    </location>
</feature>
<evidence type="ECO:0000259" key="8">
    <source>
        <dbReference type="PROSITE" id="PS51212"/>
    </source>
</evidence>
<feature type="domain" description="WSC" evidence="8">
    <location>
        <begin position="608"/>
        <end position="700"/>
    </location>
</feature>
<dbReference type="GO" id="GO:0034599">
    <property type="term" value="P:cellular response to oxidative stress"/>
    <property type="evidence" value="ECO:0007669"/>
    <property type="project" value="InterPro"/>
</dbReference>
<feature type="chain" id="PRO_5041363582" evidence="6">
    <location>
        <begin position="22"/>
        <end position="931"/>
    </location>
</feature>
<dbReference type="GO" id="GO:0004601">
    <property type="term" value="F:peroxidase activity"/>
    <property type="evidence" value="ECO:0007669"/>
    <property type="project" value="UniProtKB-KW"/>
</dbReference>
<keyword evidence="3" id="KW-0560">Oxidoreductase</keyword>
<accession>A0AA39WIA9</accession>
<feature type="domain" description="Plant heme peroxidase family profile" evidence="7">
    <location>
        <begin position="123"/>
        <end position="330"/>
    </location>
</feature>
<dbReference type="FunFam" id="1.10.520.10:FF:000020">
    <property type="entry name" value="Peroxisomal ascorbate peroxidase"/>
    <property type="match status" value="1"/>
</dbReference>
<dbReference type="AlphaFoldDB" id="A0AA39WIA9"/>
<dbReference type="PANTHER" id="PTHR31356:SF53">
    <property type="entry name" value="HEME PEROXIDASE"/>
    <property type="match status" value="1"/>
</dbReference>
<name>A0AA39WIA9_9PEZI</name>
<dbReference type="PANTHER" id="PTHR31356">
    <property type="entry name" value="THYLAKOID LUMENAL 29 KDA PROTEIN, CHLOROPLASTIC-RELATED"/>
    <property type="match status" value="1"/>
</dbReference>
<dbReference type="InterPro" id="IPR044831">
    <property type="entry name" value="Ccp1-like"/>
</dbReference>
<feature type="region of interest" description="Disordered" evidence="5">
    <location>
        <begin position="552"/>
        <end position="571"/>
    </location>
</feature>
<feature type="signal peptide" evidence="6">
    <location>
        <begin position="1"/>
        <end position="21"/>
    </location>
</feature>
<reference evidence="9" key="1">
    <citation type="submission" date="2023-06" db="EMBL/GenBank/DDBJ databases">
        <title>Genome-scale phylogeny and comparative genomics of the fungal order Sordariales.</title>
        <authorList>
            <consortium name="Lawrence Berkeley National Laboratory"/>
            <person name="Hensen N."/>
            <person name="Bonometti L."/>
            <person name="Westerberg I."/>
            <person name="Brannstrom I.O."/>
            <person name="Guillou S."/>
            <person name="Cros-Aarteil S."/>
            <person name="Calhoun S."/>
            <person name="Haridas S."/>
            <person name="Kuo A."/>
            <person name="Mondo S."/>
            <person name="Pangilinan J."/>
            <person name="Riley R."/>
            <person name="LaButti K."/>
            <person name="Andreopoulos B."/>
            <person name="Lipzen A."/>
            <person name="Chen C."/>
            <person name="Yanf M."/>
            <person name="Daum C."/>
            <person name="Ng V."/>
            <person name="Clum A."/>
            <person name="Steindorff A."/>
            <person name="Ohm R."/>
            <person name="Martin F."/>
            <person name="Silar P."/>
            <person name="Natvig D."/>
            <person name="Lalanne C."/>
            <person name="Gautier V."/>
            <person name="Ament-velasquez S.L."/>
            <person name="Kruys A."/>
            <person name="Hutchinson M.I."/>
            <person name="Powell A.J."/>
            <person name="Barry K."/>
            <person name="Miller A.N."/>
            <person name="Grigoriev I.V."/>
            <person name="Debuchy R."/>
            <person name="Gladieux P."/>
            <person name="Thoren M.H."/>
            <person name="Johannesson H."/>
        </authorList>
    </citation>
    <scope>NUCLEOTIDE SEQUENCE</scope>
    <source>
        <strain evidence="9">SMH3391-2</strain>
    </source>
</reference>
<keyword evidence="2" id="KW-0349">Heme</keyword>
<dbReference type="Proteomes" id="UP001174934">
    <property type="component" value="Unassembled WGS sequence"/>
</dbReference>
<evidence type="ECO:0000256" key="6">
    <source>
        <dbReference type="SAM" id="SignalP"/>
    </source>
</evidence>
<dbReference type="Pfam" id="PF00141">
    <property type="entry name" value="peroxidase"/>
    <property type="match status" value="1"/>
</dbReference>
<evidence type="ECO:0000259" key="7">
    <source>
        <dbReference type="PROSITE" id="PS50873"/>
    </source>
</evidence>
<evidence type="ECO:0000313" key="9">
    <source>
        <dbReference type="EMBL" id="KAK0615933.1"/>
    </source>
</evidence>
<keyword evidence="2" id="KW-0479">Metal-binding</keyword>
<sequence>MRLSVSALAGLLSLGAELGLADPTWPAATDEMEEIVYQLQGVKGRLFNDVITPCNNEAAGPGRVTASEWLRVGFHDMATANRYFGTGGIDASLQFELNSGENTGPGHNTTLIFYSNYYSARSSMADLIAAGVYASVRSCGGPIIPLRLGRVDATFAGSTGVPQPQNSVVTFQQQFDRMGFNTTEMIQVTACGHTIGGVHSTEFPEIVPVGTGVNGQIGLDTSDAVFDNKVVTEYNDGTTANPLVVGPSISVGRNSDTKVFNADGNVTMKALASVEAFTSICQTVLQKMIEVVPTGVTLTSPITPYMVKPVGMQLTLNPGGSTLLLTGYIRVLTTNLPTSSITNLVLTWKDRTGGNNCGSSGSCSTTATLQGVGRGFDDTFGFFPISTIIYASAGISSFTVTINLSDGTSQFYDNNGNSYPLTDAIILQKPQSCLLQTTGALTASALVRNDVTLTPVNLGVSYLVPRGVTRSGNPVPILSSATIAMTKGDCVGAYTFYTANYTITGGRSYNAKLSVTAGSGTSAVTDDFNNASDLAGTCIPFSGGGTCDGGNGTTSSSSSISSTTTVTSSSSTITSSTISSTITTGTITTSTTPTPTPTTPAIKPTVGNYTFIACWTEGTTSRALTGAAFAYDGMTLESCMANCTGFDYWGTEYGRECYCGNALAATSAQAPDTAECNFACSGDASEFCGAGNRIELYSTTATRTTATSSSTAAPTATLAVKSKVGGYVFVGCWTEPGSGGRALSGGGYVGDNVTLEGCAGVCGGGGFGYFGAEFGRECYCGNSLAAGSVSAPLSDCSMTCAGDSYEYCGGSSRLELYSLTGTVANPSQPANITAPSSTAGGDDVVWQFYNCMTEVSVGRALGGQHYADGNMTLESCGAFCEGSAYFGAEYGRECYCGDGFTEGSVVAPGGVAECDLVCAGNGGEYCGAGGG</sequence>
<keyword evidence="6" id="KW-0732">Signal</keyword>
<dbReference type="InterPro" id="IPR002016">
    <property type="entry name" value="Haem_peroxidase"/>
</dbReference>
<dbReference type="PRINTS" id="PR00458">
    <property type="entry name" value="PEROXIDASE"/>
</dbReference>
<organism evidence="9 10">
    <name type="scientific">Bombardia bombarda</name>
    <dbReference type="NCBI Taxonomy" id="252184"/>
    <lineage>
        <taxon>Eukaryota</taxon>
        <taxon>Fungi</taxon>
        <taxon>Dikarya</taxon>
        <taxon>Ascomycota</taxon>
        <taxon>Pezizomycotina</taxon>
        <taxon>Sordariomycetes</taxon>
        <taxon>Sordariomycetidae</taxon>
        <taxon>Sordariales</taxon>
        <taxon>Lasiosphaeriaceae</taxon>
        <taxon>Bombardia</taxon>
    </lineage>
</organism>
<dbReference type="Pfam" id="PF01822">
    <property type="entry name" value="WSC"/>
    <property type="match status" value="3"/>
</dbReference>
<evidence type="ECO:0000256" key="3">
    <source>
        <dbReference type="ARBA" id="ARBA00023002"/>
    </source>
</evidence>
<evidence type="ECO:0000256" key="4">
    <source>
        <dbReference type="RuleBase" id="RU004241"/>
    </source>
</evidence>
<dbReference type="Gene3D" id="1.10.520.10">
    <property type="match status" value="1"/>
</dbReference>
<dbReference type="GO" id="GO:0000302">
    <property type="term" value="P:response to reactive oxygen species"/>
    <property type="evidence" value="ECO:0007669"/>
    <property type="project" value="TreeGrafter"/>
</dbReference>
<gene>
    <name evidence="9" type="ORF">B0T17DRAFT_497213</name>
</gene>
<dbReference type="EMBL" id="JAULSR010000006">
    <property type="protein sequence ID" value="KAK0615933.1"/>
    <property type="molecule type" value="Genomic_DNA"/>
</dbReference>
<dbReference type="PROSITE" id="PS51212">
    <property type="entry name" value="WSC"/>
    <property type="match status" value="3"/>
</dbReference>
<evidence type="ECO:0000313" key="10">
    <source>
        <dbReference type="Proteomes" id="UP001174934"/>
    </source>
</evidence>
<dbReference type="InterPro" id="IPR002889">
    <property type="entry name" value="WSC_carb-bd"/>
</dbReference>
<dbReference type="SMART" id="SM00321">
    <property type="entry name" value="WSC"/>
    <property type="match status" value="3"/>
</dbReference>
<dbReference type="GO" id="GO:0020037">
    <property type="term" value="F:heme binding"/>
    <property type="evidence" value="ECO:0007669"/>
    <property type="project" value="InterPro"/>
</dbReference>
<comment type="caution">
    <text evidence="9">The sequence shown here is derived from an EMBL/GenBank/DDBJ whole genome shotgun (WGS) entry which is preliminary data.</text>
</comment>
<keyword evidence="2" id="KW-0408">Iron</keyword>
<evidence type="ECO:0000256" key="1">
    <source>
        <dbReference type="ARBA" id="ARBA00022559"/>
    </source>
</evidence>
<dbReference type="InterPro" id="IPR010255">
    <property type="entry name" value="Haem_peroxidase_sf"/>
</dbReference>
<keyword evidence="10" id="KW-1185">Reference proteome</keyword>
<feature type="domain" description="WSC" evidence="8">
    <location>
        <begin position="726"/>
        <end position="820"/>
    </location>
</feature>
<dbReference type="SUPFAM" id="SSF48113">
    <property type="entry name" value="Heme-dependent peroxidases"/>
    <property type="match status" value="1"/>
</dbReference>
<feature type="domain" description="WSC" evidence="8">
    <location>
        <begin position="845"/>
        <end position="931"/>
    </location>
</feature>
<protein>
    <submittedName>
        <fullName evidence="9">Heme peroxidase</fullName>
    </submittedName>
</protein>
<dbReference type="GO" id="GO:0042744">
    <property type="term" value="P:hydrogen peroxide catabolic process"/>
    <property type="evidence" value="ECO:0007669"/>
    <property type="project" value="TreeGrafter"/>
</dbReference>
<dbReference type="PROSITE" id="PS50873">
    <property type="entry name" value="PEROXIDASE_4"/>
    <property type="match status" value="1"/>
</dbReference>
<evidence type="ECO:0000256" key="2">
    <source>
        <dbReference type="ARBA" id="ARBA00022617"/>
    </source>
</evidence>